<dbReference type="GO" id="GO:0003729">
    <property type="term" value="F:mRNA binding"/>
    <property type="evidence" value="ECO:0007669"/>
    <property type="project" value="TreeGrafter"/>
</dbReference>
<keyword evidence="3" id="KW-0687">Ribonucleoprotein</keyword>
<dbReference type="GO" id="GO:0022625">
    <property type="term" value="C:cytosolic large ribosomal subunit"/>
    <property type="evidence" value="ECO:0007669"/>
    <property type="project" value="TreeGrafter"/>
</dbReference>
<dbReference type="InterPro" id="IPR005822">
    <property type="entry name" value="Ribosomal_uL13"/>
</dbReference>
<evidence type="ECO:0000256" key="2">
    <source>
        <dbReference type="ARBA" id="ARBA00022980"/>
    </source>
</evidence>
<dbReference type="FunFam" id="3.90.1180.10:FF:000001">
    <property type="entry name" value="50S ribosomal protein L13"/>
    <property type="match status" value="1"/>
</dbReference>
<dbReference type="Pfam" id="PF00572">
    <property type="entry name" value="Ribosomal_L13"/>
    <property type="match status" value="1"/>
</dbReference>
<evidence type="ECO:0000256" key="1">
    <source>
        <dbReference type="ARBA" id="ARBA00006227"/>
    </source>
</evidence>
<dbReference type="PANTHER" id="PTHR11545">
    <property type="entry name" value="RIBOSOMAL PROTEIN L13"/>
    <property type="match status" value="1"/>
</dbReference>
<dbReference type="Gene3D" id="3.90.1180.10">
    <property type="entry name" value="Ribosomal protein L13"/>
    <property type="match status" value="1"/>
</dbReference>
<evidence type="ECO:0000313" key="5">
    <source>
        <dbReference type="EMBL" id="CAB4660396.1"/>
    </source>
</evidence>
<evidence type="ECO:0000313" key="4">
    <source>
        <dbReference type="EMBL" id="CAB4558104.1"/>
    </source>
</evidence>
<dbReference type="GO" id="GO:0003735">
    <property type="term" value="F:structural constituent of ribosome"/>
    <property type="evidence" value="ECO:0007669"/>
    <property type="project" value="InterPro"/>
</dbReference>
<dbReference type="GO" id="GO:0017148">
    <property type="term" value="P:negative regulation of translation"/>
    <property type="evidence" value="ECO:0007669"/>
    <property type="project" value="TreeGrafter"/>
</dbReference>
<name>A0A6J6D405_9ZZZZ</name>
<dbReference type="SUPFAM" id="SSF52161">
    <property type="entry name" value="Ribosomal protein L13"/>
    <property type="match status" value="1"/>
</dbReference>
<evidence type="ECO:0000256" key="3">
    <source>
        <dbReference type="ARBA" id="ARBA00023274"/>
    </source>
</evidence>
<dbReference type="EMBL" id="CAEZWE010000065">
    <property type="protein sequence ID" value="CAB4660396.1"/>
    <property type="molecule type" value="Genomic_DNA"/>
</dbReference>
<keyword evidence="2" id="KW-0689">Ribosomal protein</keyword>
<dbReference type="PANTHER" id="PTHR11545:SF2">
    <property type="entry name" value="LARGE RIBOSOMAL SUBUNIT PROTEIN UL13M"/>
    <property type="match status" value="1"/>
</dbReference>
<organism evidence="4">
    <name type="scientific">freshwater metagenome</name>
    <dbReference type="NCBI Taxonomy" id="449393"/>
    <lineage>
        <taxon>unclassified sequences</taxon>
        <taxon>metagenomes</taxon>
        <taxon>ecological metagenomes</taxon>
    </lineage>
</organism>
<accession>A0A6J6D405</accession>
<comment type="similarity">
    <text evidence="1">Belongs to the universal ribosomal protein uL13 family.</text>
</comment>
<dbReference type="InterPro" id="IPR036899">
    <property type="entry name" value="Ribosomal_uL13_sf"/>
</dbReference>
<reference evidence="4" key="1">
    <citation type="submission" date="2020-05" db="EMBL/GenBank/DDBJ databases">
        <authorList>
            <person name="Chiriac C."/>
            <person name="Salcher M."/>
            <person name="Ghai R."/>
            <person name="Kavagutti S V."/>
        </authorList>
    </citation>
    <scope>NUCLEOTIDE SEQUENCE</scope>
</reference>
<dbReference type="HAMAP" id="MF_01366">
    <property type="entry name" value="Ribosomal_uL13"/>
    <property type="match status" value="1"/>
</dbReference>
<dbReference type="InterPro" id="IPR005823">
    <property type="entry name" value="Ribosomal_uL13_bac-type"/>
</dbReference>
<protein>
    <submittedName>
        <fullName evidence="4">Unannotated protein</fullName>
    </submittedName>
</protein>
<gene>
    <name evidence="4" type="ORF">UFOPK1572_00630</name>
    <name evidence="5" type="ORF">UFOPK2169_01367</name>
</gene>
<dbReference type="GO" id="GO:0006412">
    <property type="term" value="P:translation"/>
    <property type="evidence" value="ECO:0007669"/>
    <property type="project" value="InterPro"/>
</dbReference>
<sequence>MGPYQGSLMRTYSPKASEIQRAWHIVDAEGLVLGRLCTEVARILRGKHKPVFAPHMDMGDHVIIINASKIVMTSGKSEKNMVYTYSGYPGGLKSETYQNLLDRKPADAITRSVAGMLPKGPLGRQMVKKLKVYAGPEHPHAAQSPVVLDLSAAKAR</sequence>
<dbReference type="EMBL" id="CAEZTC010000061">
    <property type="protein sequence ID" value="CAB4558104.1"/>
    <property type="molecule type" value="Genomic_DNA"/>
</dbReference>
<dbReference type="PIRSF" id="PIRSF002181">
    <property type="entry name" value="Ribosomal_L13"/>
    <property type="match status" value="1"/>
</dbReference>
<dbReference type="CDD" id="cd00392">
    <property type="entry name" value="Ribosomal_L13"/>
    <property type="match status" value="1"/>
</dbReference>
<proteinExistence type="inferred from homology"/>
<dbReference type="AlphaFoldDB" id="A0A6J6D405"/>
<dbReference type="NCBIfam" id="TIGR01066">
    <property type="entry name" value="rplM_bact"/>
    <property type="match status" value="1"/>
</dbReference>